<dbReference type="InterPro" id="IPR037126">
    <property type="entry name" value="PdaC/RsiV-like_sf"/>
</dbReference>
<evidence type="ECO:0000259" key="2">
    <source>
        <dbReference type="Pfam" id="PF11738"/>
    </source>
</evidence>
<dbReference type="InterPro" id="IPR021729">
    <property type="entry name" value="DUF3298"/>
</dbReference>
<sequence length="209" mass="24213">MLRGIAMTLYPLPVEIRSYVIHKPRLKVIFPQVDDKKYAHAAVQINQMIYRNVLDLIRLTGYEENETTEVQGSYEIKLNERELLSLTLTVYGYTKGAAHGMTYQRGLTFDVNSGHHYTLAELFRPSAPYVAFLSKDVARQIQEREIPTLEPFTAIAPDQPFYLTDKSLVLFYDLYQLAAYVYGFVYFPISIYALQPLMDEQSPLNKLYY</sequence>
<keyword evidence="1" id="KW-0812">Transmembrane</keyword>
<protein>
    <submittedName>
        <fullName evidence="3">DUF3298 and DUF4163 domain-containing protein</fullName>
    </submittedName>
</protein>
<evidence type="ECO:0000313" key="4">
    <source>
        <dbReference type="Proteomes" id="UP000634529"/>
    </source>
</evidence>
<evidence type="ECO:0000256" key="1">
    <source>
        <dbReference type="SAM" id="Phobius"/>
    </source>
</evidence>
<organism evidence="3 4">
    <name type="scientific">Paenibacillus arenosi</name>
    <dbReference type="NCBI Taxonomy" id="2774142"/>
    <lineage>
        <taxon>Bacteria</taxon>
        <taxon>Bacillati</taxon>
        <taxon>Bacillota</taxon>
        <taxon>Bacilli</taxon>
        <taxon>Bacillales</taxon>
        <taxon>Paenibacillaceae</taxon>
        <taxon>Paenibacillus</taxon>
    </lineage>
</organism>
<dbReference type="Proteomes" id="UP000634529">
    <property type="component" value="Unassembled WGS sequence"/>
</dbReference>
<name>A0ABR9ATK1_9BACL</name>
<proteinExistence type="predicted"/>
<keyword evidence="1" id="KW-1133">Transmembrane helix</keyword>
<feature type="domain" description="DUF3298" evidence="2">
    <location>
        <begin position="121"/>
        <end position="190"/>
    </location>
</feature>
<dbReference type="EMBL" id="JACYTN010000002">
    <property type="protein sequence ID" value="MBD8497430.1"/>
    <property type="molecule type" value="Genomic_DNA"/>
</dbReference>
<dbReference type="Gene3D" id="3.90.640.20">
    <property type="entry name" value="Heat-shock cognate protein, ATPase"/>
    <property type="match status" value="1"/>
</dbReference>
<dbReference type="Gene3D" id="3.30.565.40">
    <property type="entry name" value="Fervidobacterium nodosum Rt17-B1 like"/>
    <property type="match status" value="1"/>
</dbReference>
<keyword evidence="4" id="KW-1185">Reference proteome</keyword>
<reference evidence="3 4" key="1">
    <citation type="submission" date="2020-09" db="EMBL/GenBank/DDBJ databases">
        <title>Paenibacillus sp. CAU 1523 isolated from sand of Haeundae Beach.</title>
        <authorList>
            <person name="Kim W."/>
        </authorList>
    </citation>
    <scope>NUCLEOTIDE SEQUENCE [LARGE SCALE GENOMIC DNA]</scope>
    <source>
        <strain evidence="3 4">CAU 1523</strain>
    </source>
</reference>
<accession>A0ABR9ATK1</accession>
<evidence type="ECO:0000313" key="3">
    <source>
        <dbReference type="EMBL" id="MBD8497430.1"/>
    </source>
</evidence>
<comment type="caution">
    <text evidence="3">The sequence shown here is derived from an EMBL/GenBank/DDBJ whole genome shotgun (WGS) entry which is preliminary data.</text>
</comment>
<keyword evidence="1" id="KW-0472">Membrane</keyword>
<feature type="transmembrane region" description="Helical" evidence="1">
    <location>
        <begin position="174"/>
        <end position="194"/>
    </location>
</feature>
<gene>
    <name evidence="3" type="ORF">IFO66_03850</name>
</gene>
<dbReference type="Pfam" id="PF11738">
    <property type="entry name" value="DUF3298"/>
    <property type="match status" value="1"/>
</dbReference>